<protein>
    <recommendedName>
        <fullName evidence="17">glutamate synthase (ferredoxin)</fullName>
        <ecNumber evidence="17">1.4.7.1</ecNumber>
    </recommendedName>
</protein>
<evidence type="ECO:0000256" key="2">
    <source>
        <dbReference type="ARBA" id="ARBA00001927"/>
    </source>
</evidence>
<evidence type="ECO:0000256" key="19">
    <source>
        <dbReference type="SAM" id="Phobius"/>
    </source>
</evidence>
<dbReference type="InterPro" id="IPR017932">
    <property type="entry name" value="GATase_2_dom"/>
</dbReference>
<dbReference type="CDD" id="cd00982">
    <property type="entry name" value="gltB_C"/>
    <property type="match status" value="1"/>
</dbReference>
<organism evidence="21 22">
    <name type="scientific">Durusdinium trenchii</name>
    <dbReference type="NCBI Taxonomy" id="1381693"/>
    <lineage>
        <taxon>Eukaryota</taxon>
        <taxon>Sar</taxon>
        <taxon>Alveolata</taxon>
        <taxon>Dinophyceae</taxon>
        <taxon>Suessiales</taxon>
        <taxon>Symbiodiniaceae</taxon>
        <taxon>Durusdinium</taxon>
    </lineage>
</organism>
<dbReference type="EMBL" id="CAXAMN010005780">
    <property type="protein sequence ID" value="CAK9015317.1"/>
    <property type="molecule type" value="Genomic_DNA"/>
</dbReference>
<dbReference type="EC" id="1.4.7.1" evidence="17"/>
<dbReference type="SUPFAM" id="SSF51395">
    <property type="entry name" value="FMN-linked oxidoreductases"/>
    <property type="match status" value="2"/>
</dbReference>
<evidence type="ECO:0000256" key="12">
    <source>
        <dbReference type="ARBA" id="ARBA00023004"/>
    </source>
</evidence>
<reference evidence="21 22" key="1">
    <citation type="submission" date="2024-02" db="EMBL/GenBank/DDBJ databases">
        <authorList>
            <person name="Chen Y."/>
            <person name="Shah S."/>
            <person name="Dougan E. K."/>
            <person name="Thang M."/>
            <person name="Chan C."/>
        </authorList>
    </citation>
    <scope>NUCLEOTIDE SEQUENCE [LARGE SCALE GENOMIC DNA]</scope>
</reference>
<keyword evidence="7" id="KW-0285">Flavoprotein</keyword>
<comment type="pathway">
    <text evidence="16">Amino-acid biosynthesis; L-glutamate biosynthesis via GLT pathway; L-glutamate from 2-oxoglutarate and L-glutamine (ferredoxin route): step 1/1.</text>
</comment>
<evidence type="ECO:0000259" key="20">
    <source>
        <dbReference type="PROSITE" id="PS51278"/>
    </source>
</evidence>
<dbReference type="CDD" id="cd00713">
    <property type="entry name" value="GltS"/>
    <property type="match status" value="1"/>
</dbReference>
<evidence type="ECO:0000256" key="13">
    <source>
        <dbReference type="ARBA" id="ARBA00023014"/>
    </source>
</evidence>
<dbReference type="Pfam" id="PF04898">
    <property type="entry name" value="Glu_syn_central"/>
    <property type="match status" value="1"/>
</dbReference>
<proteinExistence type="inferred from homology"/>
<keyword evidence="13" id="KW-0411">Iron-sulfur</keyword>
<feature type="domain" description="Glutamine amidotransferase type-2" evidence="20">
    <location>
        <begin position="24"/>
        <end position="449"/>
    </location>
</feature>
<keyword evidence="12" id="KW-0408">Iron</keyword>
<dbReference type="SUPFAM" id="SSF56235">
    <property type="entry name" value="N-terminal nucleophile aminohydrolases (Ntn hydrolases)"/>
    <property type="match status" value="1"/>
</dbReference>
<evidence type="ECO:0000313" key="21">
    <source>
        <dbReference type="EMBL" id="CAK9015317.1"/>
    </source>
</evidence>
<keyword evidence="8" id="KW-0288">FMN</keyword>
<dbReference type="InterPro" id="IPR036485">
    <property type="entry name" value="Glu_synth_asu_C_sf"/>
</dbReference>
<dbReference type="SUPFAM" id="SSF69336">
    <property type="entry name" value="Alpha subunit of glutamate synthase, C-terminal domain"/>
    <property type="match status" value="1"/>
</dbReference>
<evidence type="ECO:0000313" key="22">
    <source>
        <dbReference type="Proteomes" id="UP001642484"/>
    </source>
</evidence>
<keyword evidence="10" id="KW-0315">Glutamine amidotransferase</keyword>
<evidence type="ECO:0000256" key="6">
    <source>
        <dbReference type="ARBA" id="ARBA00022605"/>
    </source>
</evidence>
<comment type="cofactor">
    <cofactor evidence="1">
        <name>FMN</name>
        <dbReference type="ChEBI" id="CHEBI:58210"/>
    </cofactor>
</comment>
<dbReference type="Gene3D" id="3.60.20.10">
    <property type="entry name" value="Glutamine Phosphoribosylpyrophosphate, subunit 1, domain 1"/>
    <property type="match status" value="1"/>
</dbReference>
<dbReference type="Proteomes" id="UP001642484">
    <property type="component" value="Unassembled WGS sequence"/>
</dbReference>
<evidence type="ECO:0000256" key="15">
    <source>
        <dbReference type="ARBA" id="ARBA00023291"/>
    </source>
</evidence>
<evidence type="ECO:0000256" key="16">
    <source>
        <dbReference type="ARBA" id="ARBA00037928"/>
    </source>
</evidence>
<keyword evidence="14" id="KW-0314">Glutamate biosynthesis</keyword>
<keyword evidence="19" id="KW-0812">Transmembrane</keyword>
<keyword evidence="6" id="KW-0028">Amino-acid biosynthesis</keyword>
<evidence type="ECO:0000256" key="7">
    <source>
        <dbReference type="ARBA" id="ARBA00022630"/>
    </source>
</evidence>
<dbReference type="CDD" id="cd02808">
    <property type="entry name" value="GltS_FMN"/>
    <property type="match status" value="1"/>
</dbReference>
<evidence type="ECO:0000256" key="5">
    <source>
        <dbReference type="ARBA" id="ARBA00009716"/>
    </source>
</evidence>
<comment type="caution">
    <text evidence="21">The sequence shown here is derived from an EMBL/GenBank/DDBJ whole genome shotgun (WGS) entry which is preliminary data.</text>
</comment>
<dbReference type="InterPro" id="IPR029055">
    <property type="entry name" value="Ntn_hydrolases_N"/>
</dbReference>
<dbReference type="Gene3D" id="2.160.20.60">
    <property type="entry name" value="Glutamate synthase, alpha subunit, C-terminal domain"/>
    <property type="match status" value="1"/>
</dbReference>
<evidence type="ECO:0000256" key="11">
    <source>
        <dbReference type="ARBA" id="ARBA00023002"/>
    </source>
</evidence>
<evidence type="ECO:0000256" key="8">
    <source>
        <dbReference type="ARBA" id="ARBA00022643"/>
    </source>
</evidence>
<dbReference type="InterPro" id="IPR050711">
    <property type="entry name" value="ET-N_metabolism_enzyme"/>
</dbReference>
<accession>A0ABP0JLN3</accession>
<dbReference type="Pfam" id="PF00310">
    <property type="entry name" value="GATase_2"/>
    <property type="match status" value="2"/>
</dbReference>
<comment type="similarity">
    <text evidence="5">Belongs to the glutamate synthase family.</text>
</comment>
<dbReference type="Gene3D" id="3.20.20.70">
    <property type="entry name" value="Aldolase class I"/>
    <property type="match status" value="3"/>
</dbReference>
<dbReference type="PIRSF" id="PIRSF000187">
    <property type="entry name" value="GOGAT"/>
    <property type="match status" value="1"/>
</dbReference>
<dbReference type="InterPro" id="IPR026898">
    <property type="entry name" value="PrsW"/>
</dbReference>
<dbReference type="InterPro" id="IPR006982">
    <property type="entry name" value="Glu_synth_centr_N"/>
</dbReference>
<dbReference type="InterPro" id="IPR013785">
    <property type="entry name" value="Aldolase_TIM"/>
</dbReference>
<dbReference type="InterPro" id="IPR002932">
    <property type="entry name" value="Glu_synthdom"/>
</dbReference>
<dbReference type="PANTHER" id="PTHR11938:SF133">
    <property type="entry name" value="GLUTAMATE SYNTHASE (NADH)"/>
    <property type="match status" value="1"/>
</dbReference>
<evidence type="ECO:0000256" key="3">
    <source>
        <dbReference type="ARBA" id="ARBA00004802"/>
    </source>
</evidence>
<feature type="region of interest" description="Disordered" evidence="18">
    <location>
        <begin position="1219"/>
        <end position="1239"/>
    </location>
</feature>
<evidence type="ECO:0000256" key="4">
    <source>
        <dbReference type="ARBA" id="ARBA00004909"/>
    </source>
</evidence>
<dbReference type="Pfam" id="PF01645">
    <property type="entry name" value="Glu_synthase"/>
    <property type="match status" value="2"/>
</dbReference>
<dbReference type="InterPro" id="IPR002489">
    <property type="entry name" value="Glu_synth_asu_C"/>
</dbReference>
<comment type="pathway">
    <text evidence="3">Energy metabolism; nitrogen metabolism.</text>
</comment>
<dbReference type="PANTHER" id="PTHR11938">
    <property type="entry name" value="FAD NADPH DEHYDROGENASE/OXIDOREDUCTASE"/>
    <property type="match status" value="1"/>
</dbReference>
<evidence type="ECO:0000256" key="17">
    <source>
        <dbReference type="ARBA" id="ARBA00039085"/>
    </source>
</evidence>
<gene>
    <name evidence="21" type="ORF">CCMP2556_LOCUS12052</name>
</gene>
<evidence type="ECO:0000256" key="18">
    <source>
        <dbReference type="SAM" id="MobiDB-lite"/>
    </source>
</evidence>
<keyword evidence="19" id="KW-1133">Transmembrane helix</keyword>
<keyword evidence="22" id="KW-1185">Reference proteome</keyword>
<evidence type="ECO:0000256" key="1">
    <source>
        <dbReference type="ARBA" id="ARBA00001917"/>
    </source>
</evidence>
<evidence type="ECO:0000256" key="14">
    <source>
        <dbReference type="ARBA" id="ARBA00023164"/>
    </source>
</evidence>
<dbReference type="Pfam" id="PF01493">
    <property type="entry name" value="GXGXG"/>
    <property type="match status" value="1"/>
</dbReference>
<dbReference type="PROSITE" id="PS51278">
    <property type="entry name" value="GATASE_TYPE_2"/>
    <property type="match status" value="1"/>
</dbReference>
<comment type="pathway">
    <text evidence="4">Nitrogen metabolism.</text>
</comment>
<name>A0ABP0JLN3_9DINO</name>
<keyword evidence="15" id="KW-0003">3Fe-4S</keyword>
<evidence type="ECO:0000256" key="10">
    <source>
        <dbReference type="ARBA" id="ARBA00022962"/>
    </source>
</evidence>
<sequence length="2049" mass="224914">MALHWDQTPKKQGLYDPSLESDACGVGAVMDMNRKKSRKTLTDARDMAVRMTHRGAKQAHEDDGDGVGIMISVPDEYLRSCCGFTLPPEGQYGVGNLFLPRQEDKREDAVKLVERMARRLGLQVIGWRTPLPVNPLVLGPYAKSTEPFVAQVFVGMGDTGEDSAAESAVKSKANVLRPAAALSSGEYDGLLVQRCRGLPLETRLFLLRRAVALRAREVFVCGGEVAELLRRQFKPDQLFEYYMDLKSEQCTAFLALVHSRFSTNSFPSWNRAHPFRRIAHNGEINTLAGNRNSIRTREALMTNSKAFGDAPLEAFFPVDEDIGSDSALLDNVVELLLAAGTRDLAEVIMMVIPEAWQNTNLMQKEKKDFYKYLSCVMEPWDGPALVCFTDGIQFGATLDRNGLRPGRFYITKDQRLILASEVGVVDVPPEEVQFKGRLRPGKMLLVDFAEGRLIEDTELKMRYATKKPYGDFLKNNSVELKDRLGPEPKSDAALIEETTINKRVLPLLKYCGYTYEKMDMLIAPMVKTGAEPLGSMGQDMPLACLSKMPRQPFDYFSQLFAQATNPPIDPIREANVMSLMCPIGPERSLLEPSPDACRRVFLDSPILCPRRYNAIFGLEADGFPTVVLDMTYGLNESTSKARQADRAIRGNNLLKERLDQICKEAEAAILGDGAAVLVLSHRKAGQSRVPVSSLLAVGALHQDLIAKKLRAKVALIVEAADAYEIHHFCCLLGFGCDAIYPYLCYLSLLRVRGCQLPLNKRIENFRSGSDSGILKVMSKMGISCLQSYKGAQLFQAVGLDKEVISRCFTGCKFVLNGAGFNIFSQDAMELHKLAFPERPVPALVDEEVEELDDFGEYHFRSIHETEIHMNTPDVIYKMQEAAKTNSADAYKMFSTWQNKITEQTEIRGQLEFRDEECSPVPLNEVEPAVEIVKRFCTGAASFGSISDEAHRAMAIAMNRIGGKSNTGEGGEDPMRFTQLEAGQFNAGAVQWDIKGGDTFRSKIKQVASGRFGVTAEYLANADELQIKLAQGAKPGEGGELPGHKVIGKIAETRKATPGVGLISPPPHHDMYSIEEPDGMGRDVAQLIKDLKNANPSARISVKLVARIGIGVIASGRALAGRFFGRKWRAQQIVLEEEHRVVKGKADHLTISGMSGGTGAAKWGSIKHCGLPWEIGLAETHQTLVLNGLRNRVTLQTDGQVRTGRDVVIAAMLGAEEGRSGRSGAVDAEHRSGRSGRNLSSKPVAMGQWSALCWVLAYVSACVVDQRRDRAPSWTGVHAGAAFAGVPQTYREGALRPSLGRRPSLRENRATRAELRAELNAAPPNAPAAKKAGWSWNLFVWWAIVIVLFLEGSTDLVLWSALSGLLQLMGWMKGSVQVERGKMAHFALRGATLGVLWSSLICGLVLPGLLLLWPLLADFLVSTSSIGAVEEAGKLVALIWLSWSGFRPWRRARRRSTAKLWPESPRGLMLAGFSVGVGFMVHENFGYLGNVATVTSMPGCCLLQNICFRIFLNPHPYLSGIVAGRFAKFASEPSKYPRLTLSMLCTVLGPSVVLHGLLNLSGVAGRVVCISLIFVLFRNTWKNLPEPEEQRAIPAKEQVLARQEIAMTTAPLITLGCIMMRKCHLNTCPVGVATQDPELRAKFTGQPEHLINFLFMVAEDGVARHQTLSPVQRSPRLARNGHDEEAREIMASLGIKKFNDLIGRTDLLRPKGYLKDNPKTADLDFADLLKPAWTMESMMGNSADNPMFCCEPQDHELAHALDQSLVSRCSNAVTEARGENQVRLKSVPINNVDRSVGGILSFEVSKKFGAEGLPEGSLHIGFLGSSGQSFGNFLAPGITFELEGDANDYIGKGLSGGTIIVYKPKQADYDSKEAIIAGNAALYGATSGKAFFGGIAAERFAVRNSGATAVCEGVGDHGCEYMTRGTVVVLGQMGQNFAAGMSGGVAFVLDLQEKLCNVGGVHLEKMEEEEDASRVSRRKRCRKRRAHAGVRDKTLLKSLVSEHAKLTGSKVAEELLKKWPDALKRFTKVFPKEYKKALLAMKEKDHNSRD</sequence>
<feature type="transmembrane region" description="Helical" evidence="19">
    <location>
        <begin position="1385"/>
        <end position="1412"/>
    </location>
</feature>
<keyword evidence="9" id="KW-0479">Metal-binding</keyword>
<dbReference type="Pfam" id="PF13367">
    <property type="entry name" value="PrsW-protease"/>
    <property type="match status" value="1"/>
</dbReference>
<keyword evidence="11" id="KW-0560">Oxidoreductase</keyword>
<dbReference type="InterPro" id="IPR012220">
    <property type="entry name" value="Glu_synth_euk"/>
</dbReference>
<keyword evidence="19" id="KW-0472">Membrane</keyword>
<evidence type="ECO:0000256" key="9">
    <source>
        <dbReference type="ARBA" id="ARBA00022723"/>
    </source>
</evidence>
<comment type="cofactor">
    <cofactor evidence="2">
        <name>[3Fe-4S] cluster</name>
        <dbReference type="ChEBI" id="CHEBI:21137"/>
    </cofactor>
</comment>